<reference evidence="3 4" key="1">
    <citation type="submission" date="2014-10" db="EMBL/GenBank/DDBJ databases">
        <title>Genome sequence of Novosphingobium malaysiense MUSC 273(T).</title>
        <authorList>
            <person name="Lee L.-H."/>
        </authorList>
    </citation>
    <scope>NUCLEOTIDE SEQUENCE [LARGE SCALE GENOMIC DNA]</scope>
    <source>
        <strain evidence="3 4">MUSC 273</strain>
    </source>
</reference>
<feature type="domain" description="RNA-binding S4" evidence="2">
    <location>
        <begin position="1"/>
        <end position="70"/>
    </location>
</feature>
<dbReference type="PROSITE" id="PS50889">
    <property type="entry name" value="S4"/>
    <property type="match status" value="1"/>
</dbReference>
<evidence type="ECO:0000259" key="2">
    <source>
        <dbReference type="SMART" id="SM00363"/>
    </source>
</evidence>
<dbReference type="RefSeq" id="WP_039288671.1">
    <property type="nucleotide sequence ID" value="NZ_JTDI01000007.1"/>
</dbReference>
<gene>
    <name evidence="3" type="ORF">LK12_21185</name>
</gene>
<organism evidence="3 4">
    <name type="scientific">Novosphingobium malaysiense</name>
    <dbReference type="NCBI Taxonomy" id="1348853"/>
    <lineage>
        <taxon>Bacteria</taxon>
        <taxon>Pseudomonadati</taxon>
        <taxon>Pseudomonadota</taxon>
        <taxon>Alphaproteobacteria</taxon>
        <taxon>Sphingomonadales</taxon>
        <taxon>Sphingomonadaceae</taxon>
        <taxon>Novosphingobium</taxon>
    </lineage>
</organism>
<keyword evidence="4" id="KW-1185">Reference proteome</keyword>
<comment type="caution">
    <text evidence="3">The sequence shown here is derived from an EMBL/GenBank/DDBJ whole genome shotgun (WGS) entry which is preliminary data.</text>
</comment>
<dbReference type="OrthoDB" id="9797176at2"/>
<sequence>MRVDKLLWYLRLAKSRSVAQAMAAGGHMRLNGRRVDRAHQKIGAGDVLTIPAGGGVRIIEILSLPPRRGPAPEAQACYRVLDGRAVDPIAAFVNDA</sequence>
<dbReference type="InterPro" id="IPR036986">
    <property type="entry name" value="S4_RNA-bd_sf"/>
</dbReference>
<protein>
    <submittedName>
        <fullName evidence="3">RNA-binding protein</fullName>
    </submittedName>
</protein>
<name>A0A0B1ZKD3_9SPHN</name>
<dbReference type="STRING" id="1348853.LK12_21185"/>
<dbReference type="Proteomes" id="UP000031057">
    <property type="component" value="Unassembled WGS sequence"/>
</dbReference>
<dbReference type="EMBL" id="JTDI01000007">
    <property type="protein sequence ID" value="KHK89596.1"/>
    <property type="molecule type" value="Genomic_DNA"/>
</dbReference>
<dbReference type="GO" id="GO:0003723">
    <property type="term" value="F:RNA binding"/>
    <property type="evidence" value="ECO:0007669"/>
    <property type="project" value="UniProtKB-KW"/>
</dbReference>
<dbReference type="Gene3D" id="3.10.290.10">
    <property type="entry name" value="RNA-binding S4 domain"/>
    <property type="match status" value="1"/>
</dbReference>
<dbReference type="SMART" id="SM00363">
    <property type="entry name" value="S4"/>
    <property type="match status" value="1"/>
</dbReference>
<dbReference type="Pfam" id="PF01479">
    <property type="entry name" value="S4"/>
    <property type="match status" value="1"/>
</dbReference>
<dbReference type="InterPro" id="IPR002942">
    <property type="entry name" value="S4_RNA-bd"/>
</dbReference>
<dbReference type="CDD" id="cd00165">
    <property type="entry name" value="S4"/>
    <property type="match status" value="1"/>
</dbReference>
<dbReference type="AlphaFoldDB" id="A0A0B1ZKD3"/>
<dbReference type="SUPFAM" id="SSF55174">
    <property type="entry name" value="Alpha-L RNA-binding motif"/>
    <property type="match status" value="1"/>
</dbReference>
<proteinExistence type="predicted"/>
<keyword evidence="1" id="KW-0694">RNA-binding</keyword>
<evidence type="ECO:0000313" key="3">
    <source>
        <dbReference type="EMBL" id="KHK89596.1"/>
    </source>
</evidence>
<accession>A0A0B1ZKD3</accession>
<evidence type="ECO:0000256" key="1">
    <source>
        <dbReference type="PROSITE-ProRule" id="PRU00182"/>
    </source>
</evidence>
<evidence type="ECO:0000313" key="4">
    <source>
        <dbReference type="Proteomes" id="UP000031057"/>
    </source>
</evidence>